<gene>
    <name evidence="2" type="ORF">FEQUK3_LOCUS1575</name>
</gene>
<reference evidence="2" key="1">
    <citation type="submission" date="2021-05" db="EMBL/GenBank/DDBJ databases">
        <authorList>
            <person name="Khan N."/>
        </authorList>
    </citation>
    <scope>NUCLEOTIDE SEQUENCE</scope>
</reference>
<dbReference type="Pfam" id="PF02698">
    <property type="entry name" value="DUF218"/>
    <property type="match status" value="1"/>
</dbReference>
<sequence>AQYGPERTLLVSSAIHLRRSLLYFTHFGMTPIPVRADDLHATASPVPMAYNFALTDFALHEWIGIARHHVYNALGWNPARIHPGDA</sequence>
<proteinExistence type="predicted"/>
<name>A0A8J2IFA5_FUSEQ</name>
<protein>
    <recommendedName>
        <fullName evidence="1">DUF218 domain-containing protein</fullName>
    </recommendedName>
</protein>
<evidence type="ECO:0000313" key="2">
    <source>
        <dbReference type="EMBL" id="CAG7555866.1"/>
    </source>
</evidence>
<dbReference type="InterPro" id="IPR003848">
    <property type="entry name" value="DUF218"/>
</dbReference>
<evidence type="ECO:0000313" key="3">
    <source>
        <dbReference type="Proteomes" id="UP000693738"/>
    </source>
</evidence>
<dbReference type="Proteomes" id="UP000693738">
    <property type="component" value="Unassembled WGS sequence"/>
</dbReference>
<evidence type="ECO:0000259" key="1">
    <source>
        <dbReference type="Pfam" id="PF02698"/>
    </source>
</evidence>
<dbReference type="AlphaFoldDB" id="A0A8J2IFA5"/>
<feature type="non-terminal residue" evidence="2">
    <location>
        <position position="1"/>
    </location>
</feature>
<dbReference type="EMBL" id="CAJSTJ010000075">
    <property type="protein sequence ID" value="CAG7555866.1"/>
    <property type="molecule type" value="Genomic_DNA"/>
</dbReference>
<comment type="caution">
    <text evidence="2">The sequence shown here is derived from an EMBL/GenBank/DDBJ whole genome shotgun (WGS) entry which is preliminary data.</text>
</comment>
<accession>A0A8J2IFA5</accession>
<organism evidence="2 3">
    <name type="scientific">Fusarium equiseti</name>
    <name type="common">Fusarium scirpi</name>
    <dbReference type="NCBI Taxonomy" id="61235"/>
    <lineage>
        <taxon>Eukaryota</taxon>
        <taxon>Fungi</taxon>
        <taxon>Dikarya</taxon>
        <taxon>Ascomycota</taxon>
        <taxon>Pezizomycotina</taxon>
        <taxon>Sordariomycetes</taxon>
        <taxon>Hypocreomycetidae</taxon>
        <taxon>Hypocreales</taxon>
        <taxon>Nectriaceae</taxon>
        <taxon>Fusarium</taxon>
        <taxon>Fusarium incarnatum-equiseti species complex</taxon>
    </lineage>
</organism>
<feature type="domain" description="DUF218" evidence="1">
    <location>
        <begin position="7"/>
        <end position="64"/>
    </location>
</feature>